<dbReference type="EMBL" id="FOTF01000013">
    <property type="protein sequence ID" value="SFL30065.1"/>
    <property type="molecule type" value="Genomic_DNA"/>
</dbReference>
<feature type="signal peptide" evidence="1">
    <location>
        <begin position="1"/>
        <end position="15"/>
    </location>
</feature>
<evidence type="ECO:0000313" key="2">
    <source>
        <dbReference type="EMBL" id="SFL30065.1"/>
    </source>
</evidence>
<proteinExistence type="predicted"/>
<evidence type="ECO:0008006" key="4">
    <source>
        <dbReference type="Google" id="ProtNLM"/>
    </source>
</evidence>
<organism evidence="2 3">
    <name type="scientific">Loktanella salsilacus</name>
    <dbReference type="NCBI Taxonomy" id="195913"/>
    <lineage>
        <taxon>Bacteria</taxon>
        <taxon>Pseudomonadati</taxon>
        <taxon>Pseudomonadota</taxon>
        <taxon>Alphaproteobacteria</taxon>
        <taxon>Rhodobacterales</taxon>
        <taxon>Roseobacteraceae</taxon>
        <taxon>Loktanella</taxon>
    </lineage>
</organism>
<accession>A0A1I4GJC1</accession>
<reference evidence="3" key="1">
    <citation type="submission" date="2016-10" db="EMBL/GenBank/DDBJ databases">
        <authorList>
            <person name="Varghese N."/>
            <person name="Submissions S."/>
        </authorList>
    </citation>
    <scope>NUCLEOTIDE SEQUENCE [LARGE SCALE GENOMIC DNA]</scope>
    <source>
        <strain evidence="3">DSM 16199</strain>
    </source>
</reference>
<protein>
    <recommendedName>
        <fullName evidence="4">Tetratricopeptide repeat-containing protein</fullName>
    </recommendedName>
</protein>
<dbReference type="Proteomes" id="UP000199550">
    <property type="component" value="Unassembled WGS sequence"/>
</dbReference>
<keyword evidence="1" id="KW-0732">Signal</keyword>
<dbReference type="STRING" id="195913.SAMN04488004_11335"/>
<name>A0A1I4GJC1_9RHOB</name>
<evidence type="ECO:0000256" key="1">
    <source>
        <dbReference type="SAM" id="SignalP"/>
    </source>
</evidence>
<feature type="chain" id="PRO_5012294695" description="Tetratricopeptide repeat-containing protein" evidence="1">
    <location>
        <begin position="16"/>
        <end position="589"/>
    </location>
</feature>
<keyword evidence="3" id="KW-1185">Reference proteome</keyword>
<dbReference type="AlphaFoldDB" id="A0A1I4GJC1"/>
<gene>
    <name evidence="2" type="ORF">SAMN04488004_11335</name>
</gene>
<evidence type="ECO:0000313" key="3">
    <source>
        <dbReference type="Proteomes" id="UP000199550"/>
    </source>
</evidence>
<sequence length="589" mass="62936">MRILCSILVASWLLAAPVAGQPATAFGDLNLSKWGARDLLIERRALMVALSALAVADQGPLEKAERAGIYLDLAELHLAQMLRAEASDYLLAIKPDELDAPSMARYHSIRLSLDLLGYDSDLGSAIAQSEGWSQGAALRVAAMARMDSDVSNELPAAVAGLPTLSNAIAAAILPDLLEAALAADNWDAAKELASYFSDHPELRDSAAYRFLLARASELSGDLLTAFDGYAEAAQGRDVYAHRARLAIVELGLRTETLPLQDAVALLKAARWSWSGDAFAKQGTALLAQYAAELGDMQAALWALQRVMTTADAPAEAEQARQHALSVISDFYRAGAAGDVSLDAFLDGHAAIMTRWGLEEGVVESAFALPQSLLDTGMTALAAREFQGLRAVAESADSMGQSVLDPALINRLRRSEAEALLAGGQADAAVDLLISFGDQQEADPQMKRLLIQALSKAGRSDELAELRVLALDIDSRRGRAVALYESGSWSAAQQALDGLWKTYPAQFTFADATRLTLAAYQMGDMDTVRRTATAFPSLTDLPGWEELATGLLEGAPDAALLSTEMMRLSMDNADRVLNTVTEVREGSVDQ</sequence>